<sequence>MDGVELRYRALLGRIYAEKLLAGVDSFVVVYDETPSCIAMAAALLAAAKTTRVDAVPSSELAGEVDSAVLVMSPHVAGLGSRAVDVLKKVRRLAALHTPVFYALDEAEGAAEALSGKEVRFAVREQPGEITFYKVSVAGNNLTSEVYDVYKLSPEEAALVRKYEAQHG</sequence>
<protein>
    <submittedName>
        <fullName evidence="1">Uncharacterized protein</fullName>
    </submittedName>
</protein>
<proteinExistence type="predicted"/>
<gene>
    <name evidence="1" type="ORF">HC235_07845</name>
</gene>
<dbReference type="OMA" id="PSCIAMA"/>
<evidence type="ECO:0000313" key="1">
    <source>
        <dbReference type="EMBL" id="NYR15847.1"/>
    </source>
</evidence>
<dbReference type="GeneID" id="5055397"/>
<reference evidence="1 2" key="1">
    <citation type="journal article" date="2020" name="Nat. Commun.">
        <title>The structures of two archaeal type IV pili illuminate evolutionary relationships.</title>
        <authorList>
            <person name="Wang F."/>
            <person name="Baquero D.P."/>
            <person name="Su Z."/>
            <person name="Beltran L.C."/>
            <person name="Prangishvili D."/>
            <person name="Krupovic M."/>
            <person name="Egelman E.H."/>
        </authorList>
    </citation>
    <scope>NUCLEOTIDE SEQUENCE [LARGE SCALE GENOMIC DNA]</scope>
    <source>
        <strain evidence="1 2">2GA</strain>
    </source>
</reference>
<evidence type="ECO:0000313" key="2">
    <source>
        <dbReference type="Proteomes" id="UP000554766"/>
    </source>
</evidence>
<dbReference type="Proteomes" id="UP000554766">
    <property type="component" value="Unassembled WGS sequence"/>
</dbReference>
<keyword evidence="2" id="KW-1185">Reference proteome</keyword>
<organism evidence="1 2">
    <name type="scientific">Pyrobaculum arsenaticum</name>
    <dbReference type="NCBI Taxonomy" id="121277"/>
    <lineage>
        <taxon>Archaea</taxon>
        <taxon>Thermoproteota</taxon>
        <taxon>Thermoprotei</taxon>
        <taxon>Thermoproteales</taxon>
        <taxon>Thermoproteaceae</taxon>
        <taxon>Pyrobaculum</taxon>
    </lineage>
</organism>
<accession>A0A7L4PBM5</accession>
<dbReference type="RefSeq" id="WP_011899769.1">
    <property type="nucleotide sequence ID" value="NZ_JAAVJF010000003.1"/>
</dbReference>
<name>A0A7L4PBM5_9CREN</name>
<comment type="caution">
    <text evidence="1">The sequence shown here is derived from an EMBL/GenBank/DDBJ whole genome shotgun (WGS) entry which is preliminary data.</text>
</comment>
<dbReference type="EMBL" id="JAAVJF010000003">
    <property type="protein sequence ID" value="NYR15847.1"/>
    <property type="molecule type" value="Genomic_DNA"/>
</dbReference>
<dbReference type="AlphaFoldDB" id="A0A7L4PBM5"/>